<name>A0AA38XMB6_9EURO</name>
<dbReference type="Proteomes" id="UP001172673">
    <property type="component" value="Unassembled WGS sequence"/>
</dbReference>
<evidence type="ECO:0008006" key="4">
    <source>
        <dbReference type="Google" id="ProtNLM"/>
    </source>
</evidence>
<dbReference type="EMBL" id="JAPDRK010000002">
    <property type="protein sequence ID" value="KAJ9615680.1"/>
    <property type="molecule type" value="Genomic_DNA"/>
</dbReference>
<dbReference type="GO" id="GO:0005737">
    <property type="term" value="C:cytoplasm"/>
    <property type="evidence" value="ECO:0007669"/>
    <property type="project" value="TreeGrafter"/>
</dbReference>
<reference evidence="2" key="1">
    <citation type="submission" date="2022-10" db="EMBL/GenBank/DDBJ databases">
        <title>Culturing micro-colonial fungi from biological soil crusts in the Mojave desert and describing Neophaeococcomyces mojavensis, and introducing the new genera and species Taxawa tesnikishii.</title>
        <authorList>
            <person name="Kurbessoian T."/>
            <person name="Stajich J.E."/>
        </authorList>
    </citation>
    <scope>NUCLEOTIDE SEQUENCE</scope>
    <source>
        <strain evidence="2">TK_41</strain>
    </source>
</reference>
<feature type="compositionally biased region" description="Polar residues" evidence="1">
    <location>
        <begin position="55"/>
        <end position="90"/>
    </location>
</feature>
<gene>
    <name evidence="2" type="ORF">H2200_001756</name>
</gene>
<feature type="compositionally biased region" description="Pro residues" evidence="1">
    <location>
        <begin position="92"/>
        <end position="105"/>
    </location>
</feature>
<keyword evidence="3" id="KW-1185">Reference proteome</keyword>
<comment type="caution">
    <text evidence="2">The sequence shown here is derived from an EMBL/GenBank/DDBJ whole genome shotgun (WGS) entry which is preliminary data.</text>
</comment>
<evidence type="ECO:0000313" key="2">
    <source>
        <dbReference type="EMBL" id="KAJ9615680.1"/>
    </source>
</evidence>
<dbReference type="PANTHER" id="PTHR28307">
    <property type="entry name" value="PROTEIN PAL1"/>
    <property type="match status" value="1"/>
</dbReference>
<protein>
    <recommendedName>
        <fullName evidence="4">Pal1 cell morphology protein</fullName>
    </recommendedName>
</protein>
<evidence type="ECO:0000313" key="3">
    <source>
        <dbReference type="Proteomes" id="UP001172673"/>
    </source>
</evidence>
<dbReference type="AlphaFoldDB" id="A0AA38XMB6"/>
<organism evidence="2 3">
    <name type="scientific">Cladophialophora chaetospira</name>
    <dbReference type="NCBI Taxonomy" id="386627"/>
    <lineage>
        <taxon>Eukaryota</taxon>
        <taxon>Fungi</taxon>
        <taxon>Dikarya</taxon>
        <taxon>Ascomycota</taxon>
        <taxon>Pezizomycotina</taxon>
        <taxon>Eurotiomycetes</taxon>
        <taxon>Chaetothyriomycetidae</taxon>
        <taxon>Chaetothyriales</taxon>
        <taxon>Herpotrichiellaceae</taxon>
        <taxon>Cladophialophora</taxon>
    </lineage>
</organism>
<dbReference type="PANTHER" id="PTHR28307:SF1">
    <property type="entry name" value="PAL1 CELL MORPHOLOGY PROTEIN"/>
    <property type="match status" value="1"/>
</dbReference>
<dbReference type="InterPro" id="IPR013226">
    <property type="entry name" value="Pal1"/>
</dbReference>
<feature type="compositionally biased region" description="Basic and acidic residues" evidence="1">
    <location>
        <begin position="320"/>
        <end position="329"/>
    </location>
</feature>
<accession>A0AA38XMB6</accession>
<feature type="region of interest" description="Disordered" evidence="1">
    <location>
        <begin position="1"/>
        <end position="187"/>
    </location>
</feature>
<feature type="compositionally biased region" description="Polar residues" evidence="1">
    <location>
        <begin position="108"/>
        <end position="122"/>
    </location>
</feature>
<proteinExistence type="predicted"/>
<sequence>MDTGEKDWATKYLLDPLNAPEPSQEDGPGNSFRAGGTVPPVQAPPKQTVGRRLSKNNPYRKNSLSKSTTSEVKRSASLNSGSNGSPVNTRSPYPPQSYPSPPPSGSPTFSKNSPTVTQSPLSPHSPRSPGHRQEAFGNGDPSSPVGRRRRGSSLSERFPGDASHRPLDTLTKEKHAADRARHATRKHRIQPDTIDNLDNTAGGAWHHGGPYDATLFARNNTTNSPLAALADSNAEALKATPKEKIIDSVRGHRPLDGVATFAPGNMDRNGNVYNYEEGDNMMIEGGPEGGAYKRWPGVQYSPEDIKGKGEPSYSIEKALKEHKISDDGQKTNGTQGIEMRTRHRSSSGVASGTVDRSGWDDGEPAIGRSGSISKRLSGGLKKRFGSIKRSNREE</sequence>
<dbReference type="Pfam" id="PF08316">
    <property type="entry name" value="Pal1"/>
    <property type="match status" value="1"/>
</dbReference>
<feature type="region of interest" description="Disordered" evidence="1">
    <location>
        <begin position="320"/>
        <end position="394"/>
    </location>
</feature>
<feature type="compositionally biased region" description="Basic and acidic residues" evidence="1">
    <location>
        <begin position="158"/>
        <end position="181"/>
    </location>
</feature>
<evidence type="ECO:0000256" key="1">
    <source>
        <dbReference type="SAM" id="MobiDB-lite"/>
    </source>
</evidence>